<dbReference type="Proteomes" id="UP001154240">
    <property type="component" value="Unassembled WGS sequence"/>
</dbReference>
<keyword evidence="2" id="KW-1185">Reference proteome</keyword>
<dbReference type="EMBL" id="JAPHEH010000001">
    <property type="protein sequence ID" value="MDG4474901.1"/>
    <property type="molecule type" value="Genomic_DNA"/>
</dbReference>
<reference evidence="1" key="2">
    <citation type="submission" date="2022-10" db="EMBL/GenBank/DDBJ databases">
        <authorList>
            <person name="Aronson H.S."/>
        </authorList>
    </citation>
    <scope>NUCLEOTIDE SEQUENCE</scope>
    <source>
        <strain evidence="1">RS19-109</strain>
    </source>
</reference>
<name>A0A9X4MCG3_9BACT</name>
<organism evidence="1 2">
    <name type="scientific">Thiovibrio frasassiensis</name>
    <dbReference type="NCBI Taxonomy" id="2984131"/>
    <lineage>
        <taxon>Bacteria</taxon>
        <taxon>Pseudomonadati</taxon>
        <taxon>Thermodesulfobacteriota</taxon>
        <taxon>Desulfobulbia</taxon>
        <taxon>Desulfobulbales</taxon>
        <taxon>Thiovibrionaceae</taxon>
        <taxon>Thiovibrio</taxon>
    </lineage>
</organism>
<comment type="caution">
    <text evidence="1">The sequence shown here is derived from an EMBL/GenBank/DDBJ whole genome shotgun (WGS) entry which is preliminary data.</text>
</comment>
<proteinExistence type="predicted"/>
<protein>
    <recommendedName>
        <fullName evidence="3">Conjugal transfer protein TraB</fullName>
    </recommendedName>
</protein>
<gene>
    <name evidence="1" type="ORF">OLX77_01840</name>
</gene>
<reference evidence="1" key="1">
    <citation type="journal article" date="2022" name="bioRxiv">
        <title>Thiovibrio frasassiensisgen. nov., sp. nov., an autotrophic, elemental sulfur disproportionating bacterium isolated from sulfidic karst sediment, and proposal of Thiovibrionaceae fam. nov.</title>
        <authorList>
            <person name="Aronson H."/>
            <person name="Thomas C."/>
            <person name="Bhattacharyya M."/>
            <person name="Eckstein S."/>
            <person name="Jensen S."/>
            <person name="Barco R."/>
            <person name="Macalady J."/>
            <person name="Amend J."/>
        </authorList>
    </citation>
    <scope>NUCLEOTIDE SEQUENCE</scope>
    <source>
        <strain evidence="1">RS19-109</strain>
    </source>
</reference>
<accession>A0A9X4MCG3</accession>
<dbReference type="AlphaFoldDB" id="A0A9X4MCG3"/>
<dbReference type="RefSeq" id="WP_307631879.1">
    <property type="nucleotide sequence ID" value="NZ_JAPHEH010000001.1"/>
</dbReference>
<evidence type="ECO:0000313" key="1">
    <source>
        <dbReference type="EMBL" id="MDG4474901.1"/>
    </source>
</evidence>
<sequence length="59" mass="6662">MSHSVKTPEPALKPVSEDAILKVSKEIVIKFIEVGRLAPSNFDEMFRAIYQSVRDTVRS</sequence>
<evidence type="ECO:0008006" key="3">
    <source>
        <dbReference type="Google" id="ProtNLM"/>
    </source>
</evidence>
<evidence type="ECO:0000313" key="2">
    <source>
        <dbReference type="Proteomes" id="UP001154240"/>
    </source>
</evidence>